<dbReference type="PIRSF" id="PIRSF035875">
    <property type="entry name" value="RNase_BN"/>
    <property type="match status" value="1"/>
</dbReference>
<feature type="transmembrane region" description="Helical" evidence="7">
    <location>
        <begin position="217"/>
        <end position="241"/>
    </location>
</feature>
<evidence type="ECO:0000313" key="9">
    <source>
        <dbReference type="Proteomes" id="UP000546701"/>
    </source>
</evidence>
<dbReference type="InterPro" id="IPR017039">
    <property type="entry name" value="Virul_fac_BrkB"/>
</dbReference>
<reference evidence="8 9" key="1">
    <citation type="submission" date="2020-08" db="EMBL/GenBank/DDBJ databases">
        <title>Genomic Encyclopedia of Type Strains, Phase IV (KMG-IV): sequencing the most valuable type-strain genomes for metagenomic binning, comparative biology and taxonomic classification.</title>
        <authorList>
            <person name="Goeker M."/>
        </authorList>
    </citation>
    <scope>NUCLEOTIDE SEQUENCE [LARGE SCALE GENOMIC DNA]</scope>
    <source>
        <strain evidence="8 9">DSM 103336</strain>
    </source>
</reference>
<feature type="region of interest" description="Disordered" evidence="6">
    <location>
        <begin position="1"/>
        <end position="37"/>
    </location>
</feature>
<keyword evidence="3 7" id="KW-0812">Transmembrane</keyword>
<evidence type="ECO:0000256" key="4">
    <source>
        <dbReference type="ARBA" id="ARBA00022989"/>
    </source>
</evidence>
<evidence type="ECO:0000256" key="5">
    <source>
        <dbReference type="ARBA" id="ARBA00023136"/>
    </source>
</evidence>
<evidence type="ECO:0000256" key="3">
    <source>
        <dbReference type="ARBA" id="ARBA00022692"/>
    </source>
</evidence>
<dbReference type="EMBL" id="JACIJR010000005">
    <property type="protein sequence ID" value="MBB5729764.1"/>
    <property type="molecule type" value="Genomic_DNA"/>
</dbReference>
<dbReference type="GO" id="GO:0005886">
    <property type="term" value="C:plasma membrane"/>
    <property type="evidence" value="ECO:0007669"/>
    <property type="project" value="UniProtKB-SubCell"/>
</dbReference>
<comment type="subcellular location">
    <subcellularLocation>
        <location evidence="1">Cell membrane</location>
        <topology evidence="1">Multi-pass membrane protein</topology>
    </subcellularLocation>
</comment>
<evidence type="ECO:0000256" key="1">
    <source>
        <dbReference type="ARBA" id="ARBA00004651"/>
    </source>
</evidence>
<sequence length="329" mass="35570">MTDRSRTTEPAEGNPSESLGGVSPESPEARARRRNRLGRQVAKVRPGTYPFEVLKRVGIGVYSDGFIHAGNIAYLALLTLFPFFIVALAIASILGRSDDGLRTVNSFLETLPNGVADLLRAPILQVLKARTGSLLWLGALVGLWTVGSFIETIRDILRRAYGTTSSQPFWHYRLGSVAIIVVSVMLALISFVAQGVLTAAEQIIYRLLPWAQDIAGWIGLSRLVPAALMFGALYLLFLTLTPSKYRYGNCPKWPGALLVTVWWLGTTALLPMLLAQLGGYEPTYGGLAGTIVALFFFWTVGLGIVVGAHLNAALAETVVPDIEDPAVST</sequence>
<comment type="caution">
    <text evidence="8">The sequence shown here is derived from an EMBL/GenBank/DDBJ whole genome shotgun (WGS) entry which is preliminary data.</text>
</comment>
<evidence type="ECO:0000313" key="8">
    <source>
        <dbReference type="EMBL" id="MBB5729764.1"/>
    </source>
</evidence>
<evidence type="ECO:0000256" key="2">
    <source>
        <dbReference type="ARBA" id="ARBA00022475"/>
    </source>
</evidence>
<keyword evidence="4 7" id="KW-1133">Transmembrane helix</keyword>
<keyword evidence="9" id="KW-1185">Reference proteome</keyword>
<keyword evidence="5 7" id="KW-0472">Membrane</keyword>
<dbReference type="PANTHER" id="PTHR30213">
    <property type="entry name" value="INNER MEMBRANE PROTEIN YHJD"/>
    <property type="match status" value="1"/>
</dbReference>
<proteinExistence type="predicted"/>
<dbReference type="Pfam" id="PF03631">
    <property type="entry name" value="Virul_fac_BrkB"/>
    <property type="match status" value="1"/>
</dbReference>
<dbReference type="RefSeq" id="WP_229673933.1">
    <property type="nucleotide sequence ID" value="NZ_BMJP01000003.1"/>
</dbReference>
<evidence type="ECO:0000256" key="6">
    <source>
        <dbReference type="SAM" id="MobiDB-lite"/>
    </source>
</evidence>
<dbReference type="PANTHER" id="PTHR30213:SF0">
    <property type="entry name" value="UPF0761 MEMBRANE PROTEIN YIHY"/>
    <property type="match status" value="1"/>
</dbReference>
<feature type="transmembrane region" description="Helical" evidence="7">
    <location>
        <begin position="72"/>
        <end position="94"/>
    </location>
</feature>
<gene>
    <name evidence="8" type="ORF">FHS99_002260</name>
</gene>
<name>A0A7W9BTC9_9SPHN</name>
<feature type="transmembrane region" description="Helical" evidence="7">
    <location>
        <begin position="134"/>
        <end position="153"/>
    </location>
</feature>
<evidence type="ECO:0000256" key="7">
    <source>
        <dbReference type="SAM" id="Phobius"/>
    </source>
</evidence>
<feature type="transmembrane region" description="Helical" evidence="7">
    <location>
        <begin position="174"/>
        <end position="197"/>
    </location>
</feature>
<protein>
    <submittedName>
        <fullName evidence="8">Membrane protein</fullName>
    </submittedName>
</protein>
<feature type="transmembrane region" description="Helical" evidence="7">
    <location>
        <begin position="286"/>
        <end position="306"/>
    </location>
</feature>
<accession>A0A7W9BTC9</accession>
<dbReference type="Proteomes" id="UP000546701">
    <property type="component" value="Unassembled WGS sequence"/>
</dbReference>
<keyword evidence="2" id="KW-1003">Cell membrane</keyword>
<feature type="transmembrane region" description="Helical" evidence="7">
    <location>
        <begin position="253"/>
        <end position="274"/>
    </location>
</feature>
<dbReference type="AlphaFoldDB" id="A0A7W9BTC9"/>
<organism evidence="8 9">
    <name type="scientific">Sphingomonas prati</name>
    <dbReference type="NCBI Taxonomy" id="1843237"/>
    <lineage>
        <taxon>Bacteria</taxon>
        <taxon>Pseudomonadati</taxon>
        <taxon>Pseudomonadota</taxon>
        <taxon>Alphaproteobacteria</taxon>
        <taxon>Sphingomonadales</taxon>
        <taxon>Sphingomonadaceae</taxon>
        <taxon>Sphingomonas</taxon>
    </lineage>
</organism>